<gene>
    <name evidence="6" type="ORF">JOE57_002339</name>
</gene>
<dbReference type="RefSeq" id="WP_204918166.1">
    <property type="nucleotide sequence ID" value="NZ_BAAAQP010000003.1"/>
</dbReference>
<evidence type="ECO:0000256" key="2">
    <source>
        <dbReference type="ARBA" id="ARBA00022729"/>
    </source>
</evidence>
<dbReference type="Pfam" id="PF08386">
    <property type="entry name" value="Abhydrolase_4"/>
    <property type="match status" value="1"/>
</dbReference>
<dbReference type="Gene3D" id="3.40.50.1820">
    <property type="entry name" value="alpha/beta hydrolase"/>
    <property type="match status" value="1"/>
</dbReference>
<dbReference type="InterPro" id="IPR051601">
    <property type="entry name" value="Serine_prot/Carboxylest_S33"/>
</dbReference>
<evidence type="ECO:0000313" key="7">
    <source>
        <dbReference type="Proteomes" id="UP000704762"/>
    </source>
</evidence>
<proteinExistence type="inferred from homology"/>
<dbReference type="InterPro" id="IPR000073">
    <property type="entry name" value="AB_hydrolase_1"/>
</dbReference>
<dbReference type="PANTHER" id="PTHR43248:SF29">
    <property type="entry name" value="TRIPEPTIDYL AMINOPEPTIDASE"/>
    <property type="match status" value="1"/>
</dbReference>
<comment type="caution">
    <text evidence="6">The sequence shown here is derived from an EMBL/GenBank/DDBJ whole genome shotgun (WGS) entry which is preliminary data.</text>
</comment>
<evidence type="ECO:0000259" key="5">
    <source>
        <dbReference type="Pfam" id="PF08386"/>
    </source>
</evidence>
<dbReference type="EMBL" id="JAFBCF010000001">
    <property type="protein sequence ID" value="MBM7799418.1"/>
    <property type="molecule type" value="Genomic_DNA"/>
</dbReference>
<feature type="domain" description="AB hydrolase-1" evidence="4">
    <location>
        <begin position="124"/>
        <end position="269"/>
    </location>
</feature>
<evidence type="ECO:0000259" key="4">
    <source>
        <dbReference type="Pfam" id="PF00561"/>
    </source>
</evidence>
<keyword evidence="7" id="KW-1185">Reference proteome</keyword>
<organism evidence="6 7">
    <name type="scientific">Microlunatus panaciterrae</name>
    <dbReference type="NCBI Taxonomy" id="400768"/>
    <lineage>
        <taxon>Bacteria</taxon>
        <taxon>Bacillati</taxon>
        <taxon>Actinomycetota</taxon>
        <taxon>Actinomycetes</taxon>
        <taxon>Propionibacteriales</taxon>
        <taxon>Propionibacteriaceae</taxon>
        <taxon>Microlunatus</taxon>
    </lineage>
</organism>
<reference evidence="6 7" key="1">
    <citation type="submission" date="2021-01" db="EMBL/GenBank/DDBJ databases">
        <title>Sequencing the genomes of 1000 actinobacteria strains.</title>
        <authorList>
            <person name="Klenk H.-P."/>
        </authorList>
    </citation>
    <scope>NUCLEOTIDE SEQUENCE [LARGE SCALE GENOMIC DNA]</scope>
    <source>
        <strain evidence="6 7">DSM 18662</strain>
    </source>
</reference>
<protein>
    <submittedName>
        <fullName evidence="6">Pimeloyl-ACP methyl ester carboxylesterase</fullName>
    </submittedName>
</protein>
<evidence type="ECO:0000256" key="1">
    <source>
        <dbReference type="ARBA" id="ARBA00010088"/>
    </source>
</evidence>
<accession>A0ABS2RL20</accession>
<sequence length="622" mass="67808">MPKASSMRRGGRLLGAIGVVGALCAGMLVAVPADANPRDARPKSAEPVVEQLVAPGIRDQVLSWHPCSFPDLDPQLEAQLVSLPGLACATVTVPRDWDNARDGHTITVEISRMKSSSAAQRRGVMMINPGGPGASGLAWGPVIQLRSPDIAAGYDTIGFDPRGVGQSTPLECEYDNSGNTQAERAENFADGCLANPLTRYITTKQTAMDMDFIRFLLGEPKISYLGYSYGTWLGSWYAATFPSRTDRFVLDSSTDMSTGTLESTWDLQPGTRDRQFQDMLLPYMARNDATYHLGTDPIEIRRKFEASGGFDNYINLLFGFQTVIGALYDTTLYPDAAAMVAAMSQYSDNDRQDFRQPYSDQARRALPAKVDRMRHAVAEVGVSEAVRSRVLNSIDEGVDRYALNRAVANQTANQAQSRATKSGAMDAIRCQDGQWTTDIAVWEEKLTYSFTHAPLTGMANVIPSCAFWPAQENGFPDLRNNRLPAVLFIQSEFDPATAYEGAAHSVRKFKSSKAVLINNEGSHGNFPYGTRCVDATALSWLLDGQLPSSKWTACGAVPLPGEKVTYEVGGRVNRNGQLRGFKMESKSVRQANRIVAEFRRQAGIPDVPSGDVEVMAAALPIS</sequence>
<dbReference type="Proteomes" id="UP000704762">
    <property type="component" value="Unassembled WGS sequence"/>
</dbReference>
<dbReference type="InterPro" id="IPR013595">
    <property type="entry name" value="Pept_S33_TAP-like_C"/>
</dbReference>
<dbReference type="PANTHER" id="PTHR43248">
    <property type="entry name" value="2-SUCCINYL-6-HYDROXY-2,4-CYCLOHEXADIENE-1-CARBOXYLATE SYNTHASE"/>
    <property type="match status" value="1"/>
</dbReference>
<name>A0ABS2RL20_9ACTN</name>
<comment type="similarity">
    <text evidence="1">Belongs to the peptidase S33 family.</text>
</comment>
<feature type="domain" description="Peptidase S33 tripeptidyl aminopeptidase-like C-terminal" evidence="5">
    <location>
        <begin position="462"/>
        <end position="549"/>
    </location>
</feature>
<dbReference type="InterPro" id="IPR029058">
    <property type="entry name" value="AB_hydrolase_fold"/>
</dbReference>
<dbReference type="Pfam" id="PF00561">
    <property type="entry name" value="Abhydrolase_1"/>
    <property type="match status" value="1"/>
</dbReference>
<dbReference type="SUPFAM" id="SSF53474">
    <property type="entry name" value="alpha/beta-Hydrolases"/>
    <property type="match status" value="1"/>
</dbReference>
<evidence type="ECO:0000256" key="3">
    <source>
        <dbReference type="ARBA" id="ARBA00022801"/>
    </source>
</evidence>
<keyword evidence="2" id="KW-0732">Signal</keyword>
<evidence type="ECO:0000313" key="6">
    <source>
        <dbReference type="EMBL" id="MBM7799418.1"/>
    </source>
</evidence>
<keyword evidence="3" id="KW-0378">Hydrolase</keyword>